<name>A0A7H8QV97_TALRU</name>
<sequence>MLQTPTTVKRFVLRRRLEEDPYTYPYMITTTARHTGLSRQTTISDFFQKSCAVYITTPVDTRRPVGKEQLLRTFNYFSKRLDIKAALAENYGDVAMVMRDAFPCKFLACWSPRSPHGVSEIQQAHQRICSQIEARQTDAAISHTSSQLHPLFRAVLIIIDRLDDCHAQGGQQRPGLIQLIRSGDDAHLRSGPIDLDPLRFTFWVSDDGNILRGRFENVMLLIMEWRRREDDTTREEEDMETENEF</sequence>
<dbReference type="GeneID" id="55992505"/>
<keyword evidence="2" id="KW-1185">Reference proteome</keyword>
<reference evidence="2" key="1">
    <citation type="submission" date="2020-06" db="EMBL/GenBank/DDBJ databases">
        <title>A chromosome-scale genome assembly of Talaromyces rugulosus W13939.</title>
        <authorList>
            <person name="Wang B."/>
            <person name="Guo L."/>
            <person name="Ye K."/>
            <person name="Wang L."/>
        </authorList>
    </citation>
    <scope>NUCLEOTIDE SEQUENCE [LARGE SCALE GENOMIC DNA]</scope>
    <source>
        <strain evidence="2">W13939</strain>
    </source>
</reference>
<evidence type="ECO:0000313" key="1">
    <source>
        <dbReference type="EMBL" id="QKX57887.1"/>
    </source>
</evidence>
<organism evidence="1 2">
    <name type="scientific">Talaromyces rugulosus</name>
    <name type="common">Penicillium rugulosum</name>
    <dbReference type="NCBI Taxonomy" id="121627"/>
    <lineage>
        <taxon>Eukaryota</taxon>
        <taxon>Fungi</taxon>
        <taxon>Dikarya</taxon>
        <taxon>Ascomycota</taxon>
        <taxon>Pezizomycotina</taxon>
        <taxon>Eurotiomycetes</taxon>
        <taxon>Eurotiomycetidae</taxon>
        <taxon>Eurotiales</taxon>
        <taxon>Trichocomaceae</taxon>
        <taxon>Talaromyces</taxon>
        <taxon>Talaromyces sect. Islandici</taxon>
    </lineage>
</organism>
<dbReference type="OrthoDB" id="4225321at2759"/>
<evidence type="ECO:0000313" key="2">
    <source>
        <dbReference type="Proteomes" id="UP000509510"/>
    </source>
</evidence>
<accession>A0A7H8QV97</accession>
<gene>
    <name evidence="1" type="ORF">TRUGW13939_05007</name>
</gene>
<dbReference type="AlphaFoldDB" id="A0A7H8QV97"/>
<dbReference type="KEGG" id="trg:TRUGW13939_05007"/>
<proteinExistence type="predicted"/>
<dbReference type="EMBL" id="CP055900">
    <property type="protein sequence ID" value="QKX57887.1"/>
    <property type="molecule type" value="Genomic_DNA"/>
</dbReference>
<dbReference type="Proteomes" id="UP000509510">
    <property type="component" value="Chromosome III"/>
</dbReference>
<protein>
    <submittedName>
        <fullName evidence="1">Uncharacterized protein</fullName>
    </submittedName>
</protein>
<dbReference type="RefSeq" id="XP_035344065.1">
    <property type="nucleotide sequence ID" value="XM_035488172.1"/>
</dbReference>